<gene>
    <name evidence="3" type="ORF">T190423A01A_70047</name>
</gene>
<dbReference type="InterPro" id="IPR010982">
    <property type="entry name" value="Lambda_DNA-bd_dom_sf"/>
</dbReference>
<keyword evidence="1" id="KW-0238">DNA-binding</keyword>
<feature type="domain" description="HTH cro/C1-type" evidence="2">
    <location>
        <begin position="8"/>
        <end position="62"/>
    </location>
</feature>
<dbReference type="Pfam" id="PF01381">
    <property type="entry name" value="HTH_3"/>
    <property type="match status" value="1"/>
</dbReference>
<keyword evidence="4" id="KW-1185">Reference proteome</keyword>
<protein>
    <submittedName>
        <fullName evidence="3">Transcriptional regulator</fullName>
    </submittedName>
</protein>
<dbReference type="EMBL" id="CAXJIO010000016">
    <property type="protein sequence ID" value="CAL2104354.1"/>
    <property type="molecule type" value="Genomic_DNA"/>
</dbReference>
<evidence type="ECO:0000256" key="1">
    <source>
        <dbReference type="ARBA" id="ARBA00023125"/>
    </source>
</evidence>
<dbReference type="SMART" id="SM00530">
    <property type="entry name" value="HTH_XRE"/>
    <property type="match status" value="1"/>
</dbReference>
<dbReference type="Gene3D" id="2.10.109.10">
    <property type="entry name" value="Umud Fragment, subunit A"/>
    <property type="match status" value="1"/>
</dbReference>
<dbReference type="InterPro" id="IPR001387">
    <property type="entry name" value="Cro/C1-type_HTH"/>
</dbReference>
<evidence type="ECO:0000259" key="2">
    <source>
        <dbReference type="PROSITE" id="PS50943"/>
    </source>
</evidence>
<dbReference type="CDD" id="cd00093">
    <property type="entry name" value="HTH_XRE"/>
    <property type="match status" value="1"/>
</dbReference>
<dbReference type="SUPFAM" id="SSF47413">
    <property type="entry name" value="lambda repressor-like DNA-binding domains"/>
    <property type="match status" value="1"/>
</dbReference>
<evidence type="ECO:0000313" key="3">
    <source>
        <dbReference type="EMBL" id="CAL2104354.1"/>
    </source>
</evidence>
<reference evidence="3 4" key="1">
    <citation type="submission" date="2024-05" db="EMBL/GenBank/DDBJ databases">
        <authorList>
            <person name="Duchaud E."/>
        </authorList>
    </citation>
    <scope>NUCLEOTIDE SEQUENCE [LARGE SCALE GENOMIC DNA]</scope>
    <source>
        <strain evidence="3">Ena-SAMPLE-TAB-13-05-2024-13:56:06:370-140308</strain>
    </source>
</reference>
<dbReference type="Gene3D" id="1.10.260.40">
    <property type="entry name" value="lambda repressor-like DNA-binding domains"/>
    <property type="match status" value="1"/>
</dbReference>
<evidence type="ECO:0000313" key="4">
    <source>
        <dbReference type="Proteomes" id="UP001497527"/>
    </source>
</evidence>
<organism evidence="3 4">
    <name type="scientific">Tenacibaculum polynesiense</name>
    <dbReference type="NCBI Taxonomy" id="3137857"/>
    <lineage>
        <taxon>Bacteria</taxon>
        <taxon>Pseudomonadati</taxon>
        <taxon>Bacteroidota</taxon>
        <taxon>Flavobacteriia</taxon>
        <taxon>Flavobacteriales</taxon>
        <taxon>Flavobacteriaceae</taxon>
        <taxon>Tenacibaculum</taxon>
    </lineage>
</organism>
<comment type="caution">
    <text evidence="3">The sequence shown here is derived from an EMBL/GenBank/DDBJ whole genome shotgun (WGS) entry which is preliminary data.</text>
</comment>
<name>A0ABM9PFJ7_9FLAO</name>
<accession>A0ABM9PFJ7</accession>
<sequence length="251" mass="28907">MSFFGKNIKKIRGVKGMSQQAFAELFDLKRATLGAYEEGRSEPKIETIIKIANYFSITIDDILTSELTVNALLRFKGDVTIKAEEVTKREFLEIPLITKDYYADYVKYYDKPKFIKDLPVVKLPIEGEAVLRGLIVPNLEMTSNDKGLYPGDMVVGKQVGLSTVDEVKEGNLVLAVVEEELILRRIFKKEATFVFRADHKNIDDKVFDKKAIKELWNVQYVFLNRLPEFHSPLEDKLSFLEQEFSKLKNRL</sequence>
<proteinExistence type="predicted"/>
<dbReference type="PANTHER" id="PTHR46558">
    <property type="entry name" value="TRACRIPTIONAL REGULATORY PROTEIN-RELATED-RELATED"/>
    <property type="match status" value="1"/>
</dbReference>
<dbReference type="PANTHER" id="PTHR46558:SF11">
    <property type="entry name" value="HTH-TYPE TRANSCRIPTIONAL REGULATOR XRE"/>
    <property type="match status" value="1"/>
</dbReference>
<dbReference type="PROSITE" id="PS50943">
    <property type="entry name" value="HTH_CROC1"/>
    <property type="match status" value="1"/>
</dbReference>
<dbReference type="RefSeq" id="WP_348718666.1">
    <property type="nucleotide sequence ID" value="NZ_CAXJIO010000016.1"/>
</dbReference>
<dbReference type="Proteomes" id="UP001497527">
    <property type="component" value="Unassembled WGS sequence"/>
</dbReference>